<comment type="similarity">
    <text evidence="1 6">Belongs to the type-B carboxylesterase/lipase family.</text>
</comment>
<dbReference type="PANTHER" id="PTHR43142:SF1">
    <property type="entry name" value="CARBOXYLIC ESTER HYDROLASE"/>
    <property type="match status" value="1"/>
</dbReference>
<sequence>MSPLPFVALFLISISFSLVTGEDVLVKLPLGTVKGKTRTTITGVKLYSFQGIPFAEPPINENRFQIPKPKQPWSGVIDATEEREICLQMTSDTVAGQEDCLFLNVFSPKDPAENASLPVMVYIYGGGFIEGSSQDVNVGPDHLMNYDVVYVTFNYRVGPFGFFSTGDDVVPGNAGLKDQVQALKFVKEYIEYFGGDPNKVTIFGQSAGGASVHYQVLSPMSKGLFRGAISQSGSALSAWAYQSNQTEISYLLVKLLNPDLENASSSEVYEYLKQLPAEKIDRAAHIIQRMEKPADNQIQQGFYFAPVIEHEHENAFLTKSMYEILKNGDFNTDVKLMMGVNSEENLFYVGNMTNLEQLATEISADHSILIPRGLHAKESDRAEVASKIKEFYSPYIDFSQDYRSLIKYFSDQSFARSLVKSAELHSKWADVYFYEFMFHGVLGSFVDESVIGFSEDVRHGEEISFILRRNYGGLNTTDLSKYPEIDQTVQKRVIKLWTDFAYKYLNPTPEPVDLLQNITWPVVKPDAFQYLAIGAWLEVRWNPKSEMYYFWTQIFDKYGVPPFNSW</sequence>
<keyword evidence="2" id="KW-0719">Serine esterase</keyword>
<accession>A0ABM5INM3</accession>
<evidence type="ECO:0000256" key="6">
    <source>
        <dbReference type="RuleBase" id="RU361235"/>
    </source>
</evidence>
<dbReference type="InterPro" id="IPR002018">
    <property type="entry name" value="CarbesteraseB"/>
</dbReference>
<dbReference type="Pfam" id="PF00135">
    <property type="entry name" value="COesterase"/>
    <property type="match status" value="1"/>
</dbReference>
<keyword evidence="4" id="KW-1015">Disulfide bond</keyword>
<evidence type="ECO:0000313" key="9">
    <source>
        <dbReference type="Proteomes" id="UP001652700"/>
    </source>
</evidence>
<feature type="chain" id="PRO_5044980364" description="Carboxylic ester hydrolase" evidence="6">
    <location>
        <begin position="22"/>
        <end position="566"/>
    </location>
</feature>
<dbReference type="PROSITE" id="PS00941">
    <property type="entry name" value="CARBOXYLESTERASE_B_2"/>
    <property type="match status" value="1"/>
</dbReference>
<protein>
    <recommendedName>
        <fullName evidence="6">Carboxylic ester hydrolase</fullName>
        <ecNumber evidence="6">3.1.1.-</ecNumber>
    </recommendedName>
</protein>
<dbReference type="SUPFAM" id="SSF53474">
    <property type="entry name" value="alpha/beta-Hydrolases"/>
    <property type="match status" value="1"/>
</dbReference>
<dbReference type="RefSeq" id="XP_028137448.2">
    <property type="nucleotide sequence ID" value="XM_028281647.2"/>
</dbReference>
<organism evidence="8 9">
    <name type="scientific">Diabrotica virgifera virgifera</name>
    <name type="common">western corn rootworm</name>
    <dbReference type="NCBI Taxonomy" id="50390"/>
    <lineage>
        <taxon>Eukaryota</taxon>
        <taxon>Metazoa</taxon>
        <taxon>Ecdysozoa</taxon>
        <taxon>Arthropoda</taxon>
        <taxon>Hexapoda</taxon>
        <taxon>Insecta</taxon>
        <taxon>Pterygota</taxon>
        <taxon>Neoptera</taxon>
        <taxon>Endopterygota</taxon>
        <taxon>Coleoptera</taxon>
        <taxon>Polyphaga</taxon>
        <taxon>Cucujiformia</taxon>
        <taxon>Chrysomeloidea</taxon>
        <taxon>Chrysomelidae</taxon>
        <taxon>Galerucinae</taxon>
        <taxon>Diabroticina</taxon>
        <taxon>Diabroticites</taxon>
        <taxon>Diabrotica</taxon>
    </lineage>
</organism>
<name>A0ABM5INM3_DIAVI</name>
<dbReference type="EnsemblMetazoa" id="XM_028281647.2">
    <property type="protein sequence ID" value="XP_028137448.2"/>
    <property type="gene ID" value="LOC114331956"/>
</dbReference>
<keyword evidence="3 6" id="KW-0378">Hydrolase</keyword>
<evidence type="ECO:0000256" key="3">
    <source>
        <dbReference type="ARBA" id="ARBA00022801"/>
    </source>
</evidence>
<dbReference type="InterPro" id="IPR029058">
    <property type="entry name" value="AB_hydrolase_fold"/>
</dbReference>
<keyword evidence="9" id="KW-1185">Reference proteome</keyword>
<feature type="domain" description="Carboxylesterase type B" evidence="7">
    <location>
        <begin position="24"/>
        <end position="551"/>
    </location>
</feature>
<keyword evidence="6" id="KW-0732">Signal</keyword>
<evidence type="ECO:0000256" key="5">
    <source>
        <dbReference type="ARBA" id="ARBA00023180"/>
    </source>
</evidence>
<proteinExistence type="inferred from homology"/>
<reference evidence="8" key="1">
    <citation type="submission" date="2025-05" db="UniProtKB">
        <authorList>
            <consortium name="EnsemblMetazoa"/>
        </authorList>
    </citation>
    <scope>IDENTIFICATION</scope>
</reference>
<evidence type="ECO:0000256" key="1">
    <source>
        <dbReference type="ARBA" id="ARBA00005964"/>
    </source>
</evidence>
<dbReference type="Proteomes" id="UP001652700">
    <property type="component" value="Unplaced"/>
</dbReference>
<feature type="signal peptide" evidence="6">
    <location>
        <begin position="1"/>
        <end position="21"/>
    </location>
</feature>
<dbReference type="GeneID" id="114331956"/>
<dbReference type="InterPro" id="IPR019819">
    <property type="entry name" value="Carboxylesterase_B_CS"/>
</dbReference>
<keyword evidence="5" id="KW-0325">Glycoprotein</keyword>
<dbReference type="PROSITE" id="PS00122">
    <property type="entry name" value="CARBOXYLESTERASE_B_1"/>
    <property type="match status" value="1"/>
</dbReference>
<evidence type="ECO:0000256" key="4">
    <source>
        <dbReference type="ARBA" id="ARBA00023157"/>
    </source>
</evidence>
<dbReference type="PANTHER" id="PTHR43142">
    <property type="entry name" value="CARBOXYLIC ESTER HYDROLASE"/>
    <property type="match status" value="1"/>
</dbReference>
<dbReference type="InterPro" id="IPR019826">
    <property type="entry name" value="Carboxylesterase_B_AS"/>
</dbReference>
<evidence type="ECO:0000259" key="7">
    <source>
        <dbReference type="Pfam" id="PF00135"/>
    </source>
</evidence>
<dbReference type="Gene3D" id="3.40.50.1820">
    <property type="entry name" value="alpha/beta hydrolase"/>
    <property type="match status" value="1"/>
</dbReference>
<evidence type="ECO:0000313" key="8">
    <source>
        <dbReference type="EnsemblMetazoa" id="XP_028137448.2"/>
    </source>
</evidence>
<evidence type="ECO:0000256" key="2">
    <source>
        <dbReference type="ARBA" id="ARBA00022487"/>
    </source>
</evidence>
<dbReference type="EC" id="3.1.1.-" evidence="6"/>